<dbReference type="OrthoDB" id="2629881at2"/>
<dbReference type="Proteomes" id="UP000029518">
    <property type="component" value="Chromosome"/>
</dbReference>
<gene>
    <name evidence="1" type="ORF">PBOR_24425</name>
</gene>
<evidence type="ECO:0000313" key="2">
    <source>
        <dbReference type="Proteomes" id="UP000029518"/>
    </source>
</evidence>
<dbReference type="HOGENOM" id="CLU_203141_1_0_9"/>
<name>A0A089LI11_PAEBO</name>
<protein>
    <recommendedName>
        <fullName evidence="3">Ni2+-binding GTPase</fullName>
    </recommendedName>
</protein>
<organism evidence="1 2">
    <name type="scientific">Paenibacillus borealis</name>
    <dbReference type="NCBI Taxonomy" id="160799"/>
    <lineage>
        <taxon>Bacteria</taxon>
        <taxon>Bacillati</taxon>
        <taxon>Bacillota</taxon>
        <taxon>Bacilli</taxon>
        <taxon>Bacillales</taxon>
        <taxon>Paenibacillaceae</taxon>
        <taxon>Paenibacillus</taxon>
    </lineage>
</organism>
<evidence type="ECO:0000313" key="1">
    <source>
        <dbReference type="EMBL" id="AIQ59745.1"/>
    </source>
</evidence>
<dbReference type="RefSeq" id="WP_042215901.1">
    <property type="nucleotide sequence ID" value="NZ_CP009285.1"/>
</dbReference>
<accession>A0A089LI11</accession>
<reference evidence="1" key="1">
    <citation type="submission" date="2014-08" db="EMBL/GenBank/DDBJ databases">
        <title>Comparative genomics of the Paenibacillus odorifer group.</title>
        <authorList>
            <person name="den Bakker H.C."/>
            <person name="Tsai Y.-C.Y.-C."/>
            <person name="Martin N."/>
            <person name="Korlach J."/>
            <person name="Wiedmann M."/>
        </authorList>
    </citation>
    <scope>NUCLEOTIDE SEQUENCE [LARGE SCALE GENOMIC DNA]</scope>
    <source>
        <strain evidence="1">DSM 13188</strain>
    </source>
</reference>
<dbReference type="AlphaFoldDB" id="A0A089LI11"/>
<evidence type="ECO:0008006" key="3">
    <source>
        <dbReference type="Google" id="ProtNLM"/>
    </source>
</evidence>
<keyword evidence="2" id="KW-1185">Reference proteome</keyword>
<sequence>MTEKLEQYKERLNLLQEKGGLSPESEELLAEMLAELTELNRSNKALRRVILKSGQGSAMSTRLRDALYE</sequence>
<dbReference type="EMBL" id="CP009285">
    <property type="protein sequence ID" value="AIQ59745.1"/>
    <property type="molecule type" value="Genomic_DNA"/>
</dbReference>
<proteinExistence type="predicted"/>
<dbReference type="KEGG" id="pbd:PBOR_24425"/>